<protein>
    <submittedName>
        <fullName evidence="1">Uncharacterized protein</fullName>
    </submittedName>
</protein>
<feature type="non-terminal residue" evidence="1">
    <location>
        <position position="116"/>
    </location>
</feature>
<dbReference type="AlphaFoldDB" id="A0A7J6UM36"/>
<dbReference type="EMBL" id="JABANO010001508">
    <property type="protein sequence ID" value="KAF4758379.1"/>
    <property type="molecule type" value="Genomic_DNA"/>
</dbReference>
<feature type="non-terminal residue" evidence="1">
    <location>
        <position position="1"/>
    </location>
</feature>
<evidence type="ECO:0000313" key="1">
    <source>
        <dbReference type="EMBL" id="KAF4758379.1"/>
    </source>
</evidence>
<proteinExistence type="predicted"/>
<evidence type="ECO:0000313" key="2">
    <source>
        <dbReference type="Proteomes" id="UP000553632"/>
    </source>
</evidence>
<comment type="caution">
    <text evidence="1">The sequence shown here is derived from an EMBL/GenBank/DDBJ whole genome shotgun (WGS) entry which is preliminary data.</text>
</comment>
<name>A0A7J6UM36_PEROL</name>
<sequence>VRAWPSLKAFIETYSPFRGPEGNPDPERLGKNPTGRAVAPFHRFCYSTASCWRWARPYLLGEDPAVDGEELTCVDRAVTLDMLRTVAQTEIKERGRAAVLPPFDLKALCEKYSDAS</sequence>
<reference evidence="1 2" key="1">
    <citation type="submission" date="2020-04" db="EMBL/GenBank/DDBJ databases">
        <title>Perkinsus olseni comparative genomics.</title>
        <authorList>
            <person name="Bogema D.R."/>
        </authorList>
    </citation>
    <scope>NUCLEOTIDE SEQUENCE [LARGE SCALE GENOMIC DNA]</scope>
    <source>
        <strain evidence="1 2">ATCC PRA-207</strain>
    </source>
</reference>
<gene>
    <name evidence="1" type="ORF">FOZ63_025018</name>
</gene>
<organism evidence="1 2">
    <name type="scientific">Perkinsus olseni</name>
    <name type="common">Perkinsus atlanticus</name>
    <dbReference type="NCBI Taxonomy" id="32597"/>
    <lineage>
        <taxon>Eukaryota</taxon>
        <taxon>Sar</taxon>
        <taxon>Alveolata</taxon>
        <taxon>Perkinsozoa</taxon>
        <taxon>Perkinsea</taxon>
        <taxon>Perkinsida</taxon>
        <taxon>Perkinsidae</taxon>
        <taxon>Perkinsus</taxon>
    </lineage>
</organism>
<keyword evidence="2" id="KW-1185">Reference proteome</keyword>
<dbReference type="Proteomes" id="UP000553632">
    <property type="component" value="Unassembled WGS sequence"/>
</dbReference>
<accession>A0A7J6UM36</accession>